<dbReference type="KEGG" id="piv:NCTC13079_01075"/>
<keyword evidence="5 7" id="KW-0949">S-adenosyl-L-methionine</keyword>
<dbReference type="SUPFAM" id="SSF53335">
    <property type="entry name" value="S-adenosyl-L-methionine-dependent methyltransferases"/>
    <property type="match status" value="1"/>
</dbReference>
<dbReference type="PANTHER" id="PTHR11727">
    <property type="entry name" value="DIMETHYLADENOSINE TRANSFERASE"/>
    <property type="match status" value="1"/>
</dbReference>
<accession>A0A3S4YPU1</accession>
<evidence type="ECO:0000313" key="11">
    <source>
        <dbReference type="Proteomes" id="UP000269544"/>
    </source>
</evidence>
<dbReference type="Gene3D" id="3.40.50.150">
    <property type="entry name" value="Vaccinia Virus protein VP39"/>
    <property type="match status" value="1"/>
</dbReference>
<evidence type="ECO:0000256" key="5">
    <source>
        <dbReference type="ARBA" id="ARBA00022691"/>
    </source>
</evidence>
<dbReference type="GO" id="GO:0052908">
    <property type="term" value="F:16S rRNA (adenine(1518)-N(6)/adenine(1519)-N(6))-dimethyltransferase activity"/>
    <property type="evidence" value="ECO:0007669"/>
    <property type="project" value="UniProtKB-EC"/>
</dbReference>
<dbReference type="HAMAP" id="MF_00607">
    <property type="entry name" value="16SrRNA_methyltr_A"/>
    <property type="match status" value="1"/>
</dbReference>
<dbReference type="EMBL" id="LR134523">
    <property type="protein sequence ID" value="VEJ35887.1"/>
    <property type="molecule type" value="Genomic_DNA"/>
</dbReference>
<evidence type="ECO:0000256" key="3">
    <source>
        <dbReference type="ARBA" id="ARBA00022603"/>
    </source>
</evidence>
<dbReference type="Gene3D" id="1.10.8.100">
    <property type="entry name" value="Ribosomal RNA adenine dimethylase-like, domain 2"/>
    <property type="match status" value="1"/>
</dbReference>
<evidence type="ECO:0000256" key="8">
    <source>
        <dbReference type="PROSITE-ProRule" id="PRU01026"/>
    </source>
</evidence>
<dbReference type="RefSeq" id="WP_232006457.1">
    <property type="nucleotide sequence ID" value="NZ_LR134523.1"/>
</dbReference>
<keyword evidence="2 7" id="KW-0698">rRNA processing</keyword>
<dbReference type="InterPro" id="IPR020598">
    <property type="entry name" value="rRNA_Ade_methylase_Trfase_N"/>
</dbReference>
<evidence type="ECO:0000256" key="7">
    <source>
        <dbReference type="HAMAP-Rule" id="MF_00607"/>
    </source>
</evidence>
<evidence type="ECO:0000256" key="4">
    <source>
        <dbReference type="ARBA" id="ARBA00022679"/>
    </source>
</evidence>
<protein>
    <recommendedName>
        <fullName evidence="7">Ribosomal RNA small subunit methyltransferase A</fullName>
        <ecNumber evidence="7">2.1.1.182</ecNumber>
    </recommendedName>
    <alternativeName>
        <fullName evidence="7">16S rRNA (adenine(1518)-N(6)/adenine(1519)-N(6))-dimethyltransferase</fullName>
    </alternativeName>
    <alternativeName>
        <fullName evidence="7">16S rRNA dimethyladenosine transferase</fullName>
    </alternativeName>
    <alternativeName>
        <fullName evidence="7">16S rRNA dimethylase</fullName>
    </alternativeName>
    <alternativeName>
        <fullName evidence="7">S-adenosylmethionine-6-N', N'-adenosyl(rRNA) dimethyltransferase</fullName>
    </alternativeName>
</protein>
<proteinExistence type="inferred from homology"/>
<dbReference type="Pfam" id="PF00398">
    <property type="entry name" value="RrnaAD"/>
    <property type="match status" value="1"/>
</dbReference>
<keyword evidence="4 7" id="KW-0808">Transferase</keyword>
<comment type="subcellular location">
    <subcellularLocation>
        <location evidence="7">Cytoplasm</location>
    </subcellularLocation>
</comment>
<dbReference type="NCBIfam" id="TIGR00755">
    <property type="entry name" value="ksgA"/>
    <property type="match status" value="1"/>
</dbReference>
<evidence type="ECO:0000256" key="1">
    <source>
        <dbReference type="ARBA" id="ARBA00022490"/>
    </source>
</evidence>
<organism evidence="10 11">
    <name type="scientific">Aedoeadaptatus ivorii</name>
    <dbReference type="NCBI Taxonomy" id="54006"/>
    <lineage>
        <taxon>Bacteria</taxon>
        <taxon>Bacillati</taxon>
        <taxon>Bacillota</taxon>
        <taxon>Tissierellia</taxon>
        <taxon>Tissierellales</taxon>
        <taxon>Peptoniphilaceae</taxon>
        <taxon>Aedoeadaptatus</taxon>
    </lineage>
</organism>
<feature type="binding site" evidence="7 8">
    <location>
        <position position="126"/>
    </location>
    <ligand>
        <name>S-adenosyl-L-methionine</name>
        <dbReference type="ChEBI" id="CHEBI:59789"/>
    </ligand>
</feature>
<dbReference type="InterPro" id="IPR029063">
    <property type="entry name" value="SAM-dependent_MTases_sf"/>
</dbReference>
<dbReference type="EC" id="2.1.1.182" evidence="7"/>
<dbReference type="InterPro" id="IPR023165">
    <property type="entry name" value="rRNA_Ade_diMease-like_C"/>
</dbReference>
<evidence type="ECO:0000256" key="2">
    <source>
        <dbReference type="ARBA" id="ARBA00022552"/>
    </source>
</evidence>
<comment type="similarity">
    <text evidence="7">Belongs to the class I-like SAM-binding methyltransferase superfamily. rRNA adenine N(6)-methyltransferase family. RsmA subfamily.</text>
</comment>
<sequence length="292" mass="32920">MEKRLYSPGKVREIQEKWGFRFHKSLGQNFLIDGNIVRAIADAAEVQEGDVVLEIGAGIGTLTEEMALRGAEVFCVEIDENLRPVLADTLGAFERVEIFYNDVLKTDLKKELGARFPDRKIKVVANLPYYVTTPILLHLLDSDLPLESIHVMVQKEMAERMAASPGRKAYGSISVYLQMRGTVESEIYVPRTCFIPQPNVDSAVLSVRDFIDEDAETLRQAEAVVRAAFSKRRKTLLNALSRYGFPVEKEEIERSLLNAGIDPSRRAETLSVEEYRVLAKNFPKVTKEKEIG</sequence>
<dbReference type="Proteomes" id="UP000269544">
    <property type="component" value="Chromosome"/>
</dbReference>
<feature type="binding site" evidence="7 8">
    <location>
        <position position="29"/>
    </location>
    <ligand>
        <name>S-adenosyl-L-methionine</name>
        <dbReference type="ChEBI" id="CHEBI:59789"/>
    </ligand>
</feature>
<evidence type="ECO:0000256" key="6">
    <source>
        <dbReference type="ARBA" id="ARBA00022884"/>
    </source>
</evidence>
<dbReference type="GO" id="GO:0003723">
    <property type="term" value="F:RNA binding"/>
    <property type="evidence" value="ECO:0007669"/>
    <property type="project" value="UniProtKB-UniRule"/>
</dbReference>
<feature type="binding site" evidence="7 8">
    <location>
        <position position="102"/>
    </location>
    <ligand>
        <name>S-adenosyl-L-methionine</name>
        <dbReference type="ChEBI" id="CHEBI:59789"/>
    </ligand>
</feature>
<evidence type="ECO:0000313" key="10">
    <source>
        <dbReference type="EMBL" id="VEJ35887.1"/>
    </source>
</evidence>
<feature type="domain" description="Ribosomal RNA adenine methylase transferase N-terminal" evidence="9">
    <location>
        <begin position="36"/>
        <end position="211"/>
    </location>
</feature>
<comment type="catalytic activity">
    <reaction evidence="7">
        <text>adenosine(1518)/adenosine(1519) in 16S rRNA + 4 S-adenosyl-L-methionine = N(6)-dimethyladenosine(1518)/N(6)-dimethyladenosine(1519) in 16S rRNA + 4 S-adenosyl-L-homocysteine + 4 H(+)</text>
        <dbReference type="Rhea" id="RHEA:19609"/>
        <dbReference type="Rhea" id="RHEA-COMP:10232"/>
        <dbReference type="Rhea" id="RHEA-COMP:10233"/>
        <dbReference type="ChEBI" id="CHEBI:15378"/>
        <dbReference type="ChEBI" id="CHEBI:57856"/>
        <dbReference type="ChEBI" id="CHEBI:59789"/>
        <dbReference type="ChEBI" id="CHEBI:74411"/>
        <dbReference type="ChEBI" id="CHEBI:74493"/>
        <dbReference type="EC" id="2.1.1.182"/>
    </reaction>
</comment>
<keyword evidence="11" id="KW-1185">Reference proteome</keyword>
<feature type="binding site" evidence="7 8">
    <location>
        <position position="77"/>
    </location>
    <ligand>
        <name>S-adenosyl-L-methionine</name>
        <dbReference type="ChEBI" id="CHEBI:59789"/>
    </ligand>
</feature>
<keyword evidence="1 7" id="KW-0963">Cytoplasm</keyword>
<dbReference type="PANTHER" id="PTHR11727:SF7">
    <property type="entry name" value="DIMETHYLADENOSINE TRANSFERASE-RELATED"/>
    <property type="match status" value="1"/>
</dbReference>
<dbReference type="PROSITE" id="PS51689">
    <property type="entry name" value="SAM_RNA_A_N6_MT"/>
    <property type="match status" value="1"/>
</dbReference>
<feature type="binding site" evidence="7 8">
    <location>
        <position position="56"/>
    </location>
    <ligand>
        <name>S-adenosyl-L-methionine</name>
        <dbReference type="ChEBI" id="CHEBI:59789"/>
    </ligand>
</feature>
<dbReference type="AlphaFoldDB" id="A0A3S4YPU1"/>
<evidence type="ECO:0000259" key="9">
    <source>
        <dbReference type="SMART" id="SM00650"/>
    </source>
</evidence>
<name>A0A3S4YPU1_9FIRM</name>
<dbReference type="PROSITE" id="PS01131">
    <property type="entry name" value="RRNA_A_DIMETH"/>
    <property type="match status" value="1"/>
</dbReference>
<reference evidence="10 11" key="1">
    <citation type="submission" date="2018-12" db="EMBL/GenBank/DDBJ databases">
        <authorList>
            <consortium name="Pathogen Informatics"/>
        </authorList>
    </citation>
    <scope>NUCLEOTIDE SEQUENCE [LARGE SCALE GENOMIC DNA]</scope>
    <source>
        <strain evidence="10 11">NCTC13079</strain>
    </source>
</reference>
<keyword evidence="6 7" id="KW-0694">RNA-binding</keyword>
<dbReference type="InterPro" id="IPR020596">
    <property type="entry name" value="rRNA_Ade_Mease_Trfase_CS"/>
</dbReference>
<dbReference type="GO" id="GO:0005829">
    <property type="term" value="C:cytosol"/>
    <property type="evidence" value="ECO:0007669"/>
    <property type="project" value="TreeGrafter"/>
</dbReference>
<dbReference type="InterPro" id="IPR011530">
    <property type="entry name" value="rRNA_adenine_dimethylase"/>
</dbReference>
<dbReference type="FunFam" id="3.40.50.150:FF:000023">
    <property type="entry name" value="Ribosomal RNA small subunit methyltransferase A"/>
    <property type="match status" value="1"/>
</dbReference>
<keyword evidence="3 7" id="KW-0489">Methyltransferase</keyword>
<comment type="function">
    <text evidence="7">Specifically dimethylates two adjacent adenosines (A1518 and A1519) in the loop of a conserved hairpin near the 3'-end of 16S rRNA in the 30S particle. May play a critical role in biogenesis of 30S subunits.</text>
</comment>
<dbReference type="InterPro" id="IPR001737">
    <property type="entry name" value="KsgA/Erm"/>
</dbReference>
<dbReference type="SMART" id="SM00650">
    <property type="entry name" value="rADc"/>
    <property type="match status" value="1"/>
</dbReference>
<gene>
    <name evidence="7 10" type="primary">rsmA</name>
    <name evidence="7" type="synonym">ksgA</name>
    <name evidence="10" type="ORF">NCTC13079_01075</name>
</gene>
<feature type="binding site" evidence="7 8">
    <location>
        <position position="31"/>
    </location>
    <ligand>
        <name>S-adenosyl-L-methionine</name>
        <dbReference type="ChEBI" id="CHEBI:59789"/>
    </ligand>
</feature>